<dbReference type="eggNOG" id="KOG1196">
    <property type="taxonomic scope" value="Eukaryota"/>
</dbReference>
<proteinExistence type="predicted"/>
<keyword evidence="1" id="KW-0560">Oxidoreductase</keyword>
<dbReference type="GO" id="GO:0006979">
    <property type="term" value="P:response to oxidative stress"/>
    <property type="evidence" value="ECO:0007669"/>
    <property type="project" value="TreeGrafter"/>
</dbReference>
<reference evidence="3 4" key="1">
    <citation type="submission" date="2013-10" db="EMBL/GenBank/DDBJ databases">
        <authorList>
            <consortium name="International Citrus Genome Consortium"/>
            <person name="Jenkins J."/>
            <person name="Schmutz J."/>
            <person name="Prochnik S."/>
            <person name="Rokhsar D."/>
            <person name="Gmitter F."/>
            <person name="Ollitrault P."/>
            <person name="Machado M."/>
            <person name="Talon M."/>
            <person name="Wincker P."/>
            <person name="Jaillon O."/>
            <person name="Morgante M."/>
        </authorList>
    </citation>
    <scope>NUCLEOTIDE SEQUENCE</scope>
    <source>
        <strain evidence="4">cv. Clemenules</strain>
    </source>
</reference>
<evidence type="ECO:0000259" key="2">
    <source>
        <dbReference type="Pfam" id="PF16884"/>
    </source>
</evidence>
<dbReference type="InterPro" id="IPR011032">
    <property type="entry name" value="GroES-like_sf"/>
</dbReference>
<dbReference type="AlphaFoldDB" id="V4T531"/>
<sequence>MAGEEAVSNKQVILSDYVTGFPKESDMKIITGSINLKVPEGSKDTLLLKNLYLSCDPYMRGRMSKLDKPSFVASFKPGEPLSGYGVSKVLDSTHPNYKKDDLVWGLTSWEECSLIQSPQLLIKILDTNVPLSYYTGIL</sequence>
<dbReference type="Pfam" id="PF16884">
    <property type="entry name" value="ADH_N_2"/>
    <property type="match status" value="1"/>
</dbReference>
<dbReference type="EMBL" id="KI536661">
    <property type="protein sequence ID" value="ESR55343.1"/>
    <property type="molecule type" value="Genomic_DNA"/>
</dbReference>
<keyword evidence="4" id="KW-1185">Reference proteome</keyword>
<dbReference type="PANTHER" id="PTHR43205">
    <property type="entry name" value="PROSTAGLANDIN REDUCTASE"/>
    <property type="match status" value="1"/>
</dbReference>
<organism evidence="3 4">
    <name type="scientific">Citrus clementina</name>
    <name type="common">Clementine</name>
    <name type="synonym">Citrus deliciosa x Citrus sinensis</name>
    <dbReference type="NCBI Taxonomy" id="85681"/>
    <lineage>
        <taxon>Eukaryota</taxon>
        <taxon>Viridiplantae</taxon>
        <taxon>Streptophyta</taxon>
        <taxon>Embryophyta</taxon>
        <taxon>Tracheophyta</taxon>
        <taxon>Spermatophyta</taxon>
        <taxon>Magnoliopsida</taxon>
        <taxon>eudicotyledons</taxon>
        <taxon>Gunneridae</taxon>
        <taxon>Pentapetalae</taxon>
        <taxon>rosids</taxon>
        <taxon>malvids</taxon>
        <taxon>Sapindales</taxon>
        <taxon>Rutaceae</taxon>
        <taxon>Aurantioideae</taxon>
        <taxon>Citrus</taxon>
    </lineage>
</organism>
<name>V4T531_CITCL</name>
<dbReference type="KEGG" id="cic:CICLE_v10023412mg"/>
<feature type="domain" description="Oxidoreductase N-terminal" evidence="2">
    <location>
        <begin position="10"/>
        <end position="119"/>
    </location>
</feature>
<dbReference type="Proteomes" id="UP000030687">
    <property type="component" value="Unassembled WGS sequence"/>
</dbReference>
<dbReference type="Gene3D" id="3.90.180.10">
    <property type="entry name" value="Medium-chain alcohol dehydrogenases, catalytic domain"/>
    <property type="match status" value="1"/>
</dbReference>
<gene>
    <name evidence="3" type="ORF">CICLE_v10023412mg</name>
</gene>
<protein>
    <recommendedName>
        <fullName evidence="2">Oxidoreductase N-terminal domain-containing protein</fullName>
    </recommendedName>
</protein>
<dbReference type="InterPro" id="IPR045010">
    <property type="entry name" value="MDR_fam"/>
</dbReference>
<feature type="non-terminal residue" evidence="3">
    <location>
        <position position="138"/>
    </location>
</feature>
<dbReference type="PANTHER" id="PTHR43205:SF7">
    <property type="entry name" value="PROSTAGLANDIN REDUCTASE 1"/>
    <property type="match status" value="1"/>
</dbReference>
<dbReference type="GO" id="GO:0032440">
    <property type="term" value="F:2-alkenal reductase [NAD(P)H] activity"/>
    <property type="evidence" value="ECO:0007669"/>
    <property type="project" value="TreeGrafter"/>
</dbReference>
<dbReference type="InParanoid" id="V4T531"/>
<dbReference type="SUPFAM" id="SSF50129">
    <property type="entry name" value="GroES-like"/>
    <property type="match status" value="1"/>
</dbReference>
<accession>V4T531</accession>
<evidence type="ECO:0000256" key="1">
    <source>
        <dbReference type="ARBA" id="ARBA00023002"/>
    </source>
</evidence>
<evidence type="ECO:0000313" key="3">
    <source>
        <dbReference type="EMBL" id="ESR55343.1"/>
    </source>
</evidence>
<evidence type="ECO:0000313" key="4">
    <source>
        <dbReference type="Proteomes" id="UP000030687"/>
    </source>
</evidence>
<dbReference type="OMA" id="NDLEWGI"/>
<dbReference type="Gramene" id="ESR55343">
    <property type="protein sequence ID" value="ESR55343"/>
    <property type="gene ID" value="CICLE_v10023412mg"/>
</dbReference>
<dbReference type="InterPro" id="IPR041694">
    <property type="entry name" value="ADH_N_2"/>
</dbReference>